<evidence type="ECO:0000313" key="6">
    <source>
        <dbReference type="Proteomes" id="UP001499951"/>
    </source>
</evidence>
<gene>
    <name evidence="5" type="primary">modA</name>
    <name evidence="5" type="ORF">GCM10008942_00030</name>
</gene>
<evidence type="ECO:0000256" key="2">
    <source>
        <dbReference type="ARBA" id="ARBA00022723"/>
    </source>
</evidence>
<keyword evidence="2" id="KW-0479">Metal-binding</keyword>
<reference evidence="5 6" key="1">
    <citation type="journal article" date="2019" name="Int. J. Syst. Evol. Microbiol.">
        <title>The Global Catalogue of Microorganisms (GCM) 10K type strain sequencing project: providing services to taxonomists for standard genome sequencing and annotation.</title>
        <authorList>
            <consortium name="The Broad Institute Genomics Platform"/>
            <consortium name="The Broad Institute Genome Sequencing Center for Infectious Disease"/>
            <person name="Wu L."/>
            <person name="Ma J."/>
        </authorList>
    </citation>
    <scope>NUCLEOTIDE SEQUENCE [LARGE SCALE GENOMIC DNA]</scope>
    <source>
        <strain evidence="5 6">JCM 15089</strain>
    </source>
</reference>
<feature type="signal peptide" evidence="4">
    <location>
        <begin position="1"/>
        <end position="23"/>
    </location>
</feature>
<evidence type="ECO:0000313" key="5">
    <source>
        <dbReference type="EMBL" id="GAA0555583.1"/>
    </source>
</evidence>
<evidence type="ECO:0000256" key="3">
    <source>
        <dbReference type="ARBA" id="ARBA00022729"/>
    </source>
</evidence>
<dbReference type="CDD" id="cd13536">
    <property type="entry name" value="PBP2_EcModA"/>
    <property type="match status" value="1"/>
</dbReference>
<evidence type="ECO:0000256" key="4">
    <source>
        <dbReference type="SAM" id="SignalP"/>
    </source>
</evidence>
<proteinExistence type="inferred from homology"/>
<dbReference type="Pfam" id="PF13531">
    <property type="entry name" value="SBP_bac_11"/>
    <property type="match status" value="1"/>
</dbReference>
<dbReference type="PIRSF" id="PIRSF004846">
    <property type="entry name" value="ModA"/>
    <property type="match status" value="1"/>
</dbReference>
<dbReference type="Gene3D" id="3.40.190.10">
    <property type="entry name" value="Periplasmic binding protein-like II"/>
    <property type="match status" value="2"/>
</dbReference>
<keyword evidence="3 4" id="KW-0732">Signal</keyword>
<sequence>MRSLAKFMTVTLTAVIMSGAAWAANVTMFAAASLSSALPEIAAAYQKKTGKTVTFSFAASSVLARQIEASPGADVFMSADADWMDYLERKNLIQPSSRKTLLSSRLVLIAPAAAPVSLKIAPQFDLAGALKGGRLAVADPASVPAGKYAKASLTALGVWPGVESKLAAAENVRVALAYVARGETPLGIVYRTDALAEPKVKIVDTFPDKTHPPIVYPVAMIKDARPDAKAFLTFLEGREAAAIFVKYGFEVAGK</sequence>
<dbReference type="InterPro" id="IPR050682">
    <property type="entry name" value="ModA/WtpA"/>
</dbReference>
<dbReference type="Proteomes" id="UP001499951">
    <property type="component" value="Unassembled WGS sequence"/>
</dbReference>
<dbReference type="EMBL" id="BAAADD010000001">
    <property type="protein sequence ID" value="GAA0555583.1"/>
    <property type="molecule type" value="Genomic_DNA"/>
</dbReference>
<dbReference type="RefSeq" id="WP_166930179.1">
    <property type="nucleotide sequence ID" value="NZ_BAAADD010000001.1"/>
</dbReference>
<keyword evidence="6" id="KW-1185">Reference proteome</keyword>
<dbReference type="NCBIfam" id="NF007958">
    <property type="entry name" value="PRK10677.1"/>
    <property type="match status" value="1"/>
</dbReference>
<dbReference type="PANTHER" id="PTHR30632">
    <property type="entry name" value="MOLYBDATE-BINDING PERIPLASMIC PROTEIN"/>
    <property type="match status" value="1"/>
</dbReference>
<organism evidence="5 6">
    <name type="scientific">Rhizomicrobium electricum</name>
    <dbReference type="NCBI Taxonomy" id="480070"/>
    <lineage>
        <taxon>Bacteria</taxon>
        <taxon>Pseudomonadati</taxon>
        <taxon>Pseudomonadota</taxon>
        <taxon>Alphaproteobacteria</taxon>
        <taxon>Micropepsales</taxon>
        <taxon>Micropepsaceae</taxon>
        <taxon>Rhizomicrobium</taxon>
    </lineage>
</organism>
<dbReference type="SUPFAM" id="SSF53850">
    <property type="entry name" value="Periplasmic binding protein-like II"/>
    <property type="match status" value="1"/>
</dbReference>
<feature type="chain" id="PRO_5045984362" evidence="4">
    <location>
        <begin position="24"/>
        <end position="254"/>
    </location>
</feature>
<accession>A0ABN1DYU0</accession>
<evidence type="ECO:0000256" key="1">
    <source>
        <dbReference type="ARBA" id="ARBA00009175"/>
    </source>
</evidence>
<comment type="similarity">
    <text evidence="1">Belongs to the bacterial solute-binding protein ModA family.</text>
</comment>
<comment type="caution">
    <text evidence="5">The sequence shown here is derived from an EMBL/GenBank/DDBJ whole genome shotgun (WGS) entry which is preliminary data.</text>
</comment>
<dbReference type="PANTHER" id="PTHR30632:SF17">
    <property type="entry name" value="MOLYBDATE-BINDING PROTEIN MODA"/>
    <property type="match status" value="1"/>
</dbReference>
<dbReference type="InterPro" id="IPR005950">
    <property type="entry name" value="ModA"/>
</dbReference>
<dbReference type="NCBIfam" id="TIGR01256">
    <property type="entry name" value="modA"/>
    <property type="match status" value="1"/>
</dbReference>
<protein>
    <submittedName>
        <fullName evidence="5">Molybdate ABC transporter substrate-binding protein</fullName>
    </submittedName>
</protein>
<name>A0ABN1DYU0_9PROT</name>